<dbReference type="Gene3D" id="3.40.50.300">
    <property type="entry name" value="P-loop containing nucleotide triphosphate hydrolases"/>
    <property type="match status" value="1"/>
</dbReference>
<evidence type="ECO:0000313" key="1">
    <source>
        <dbReference type="EMBL" id="KGO64099.1"/>
    </source>
</evidence>
<protein>
    <recommendedName>
        <fullName evidence="3">Chloramphenicol phosphotransferase-like protein</fullName>
    </recommendedName>
</protein>
<reference evidence="1 2" key="1">
    <citation type="journal article" date="2015" name="Mol. Plant Microbe Interact.">
        <title>Genome, transcriptome, and functional analyses of Penicillium expansum provide new insights into secondary metabolism and pathogenicity.</title>
        <authorList>
            <person name="Ballester A.R."/>
            <person name="Marcet-Houben M."/>
            <person name="Levin E."/>
            <person name="Sela N."/>
            <person name="Selma-Lazaro C."/>
            <person name="Carmona L."/>
            <person name="Wisniewski M."/>
            <person name="Droby S."/>
            <person name="Gonzalez-Candelas L."/>
            <person name="Gabaldon T."/>
        </authorList>
    </citation>
    <scope>NUCLEOTIDE SEQUENCE [LARGE SCALE GENOMIC DNA]</scope>
    <source>
        <strain evidence="1 2">PHI-1</strain>
    </source>
</reference>
<dbReference type="Proteomes" id="UP000030104">
    <property type="component" value="Unassembled WGS sequence"/>
</dbReference>
<keyword evidence="2" id="KW-1185">Reference proteome</keyword>
<gene>
    <name evidence="1" type="ORF">PITC_087670</name>
</gene>
<dbReference type="AlphaFoldDB" id="A0A0A2K8E4"/>
<dbReference type="PhylomeDB" id="A0A0A2K8E4"/>
<name>A0A0A2K8E4_PENIT</name>
<dbReference type="STRING" id="40296.A0A0A2K8E4"/>
<dbReference type="OrthoDB" id="5426988at2759"/>
<dbReference type="EMBL" id="JQGA01001606">
    <property type="protein sequence ID" value="KGO64099.1"/>
    <property type="molecule type" value="Genomic_DNA"/>
</dbReference>
<evidence type="ECO:0000313" key="2">
    <source>
        <dbReference type="Proteomes" id="UP000030104"/>
    </source>
</evidence>
<evidence type="ECO:0008006" key="3">
    <source>
        <dbReference type="Google" id="ProtNLM"/>
    </source>
</evidence>
<accession>A0A0A2K8E4</accession>
<proteinExistence type="predicted"/>
<organism evidence="1 2">
    <name type="scientific">Penicillium italicum</name>
    <name type="common">Blue mold</name>
    <dbReference type="NCBI Taxonomy" id="40296"/>
    <lineage>
        <taxon>Eukaryota</taxon>
        <taxon>Fungi</taxon>
        <taxon>Dikarya</taxon>
        <taxon>Ascomycota</taxon>
        <taxon>Pezizomycotina</taxon>
        <taxon>Eurotiomycetes</taxon>
        <taxon>Eurotiomycetidae</taxon>
        <taxon>Eurotiales</taxon>
        <taxon>Aspergillaceae</taxon>
        <taxon>Penicillium</taxon>
    </lineage>
</organism>
<sequence>MTASAVPEPRRPIVHLNGFPGVGKLTIARCLIKQLPSAKLVHNHLLINPADAVLHRTQPGYQALRRGIRDSIFSALTNEPATFDTTYIFTDFQSGDKLGAAVCAEYLATAEARHAALVPILLFCDEKTNMQRLVSSDRELHAKLTDVELVTQFRRGEDVHRFTDHPNYLELDVSDFTPEEAAKRICEHLRSVCPEL</sequence>
<comment type="caution">
    <text evidence="1">The sequence shown here is derived from an EMBL/GenBank/DDBJ whole genome shotgun (WGS) entry which is preliminary data.</text>
</comment>
<dbReference type="OMA" id="TCGLEAN"/>
<dbReference type="SUPFAM" id="SSF52540">
    <property type="entry name" value="P-loop containing nucleoside triphosphate hydrolases"/>
    <property type="match status" value="1"/>
</dbReference>
<dbReference type="HOGENOM" id="CLU_092496_1_0_1"/>
<dbReference type="InterPro" id="IPR027417">
    <property type="entry name" value="P-loop_NTPase"/>
</dbReference>